<evidence type="ECO:0000313" key="2">
    <source>
        <dbReference type="Proteomes" id="UP000681967"/>
    </source>
</evidence>
<sequence>LSFKRHYDDDDFTALSKQYVLKQRVIPVHHERATIEQDETPRTLTPTIQMSIPMVFPVATAPPPPPPVPIIFFQQQQPIPVPTILAQPQSIMHAYRIPHPPPQPQVFVQEHHHHRRLPTPKLVEPILVPPPPPPPPPPVPLTTTEITETVRTVRRRPRAKATATIIEQQEPVQRIQTEEVTVEQRRPQVAFEQIEVRSNSISKPSRDISVEYYDTVVVPQQREIIETEIPSSVQYIDTRPVTRIEKETVQLPVKSNKVIKGKKIVGAKVDSWNRGYRRKGGDLKIFDEGLKFKDNEEPIIETYDRNYTKHQGVVQVRTNIDQSEEEEATIEVFTRPFEIEQASQTVSVTREIQKLPTETVE</sequence>
<reference evidence="1" key="1">
    <citation type="submission" date="2021-02" db="EMBL/GenBank/DDBJ databases">
        <authorList>
            <person name="Nowell W R."/>
        </authorList>
    </citation>
    <scope>NUCLEOTIDE SEQUENCE</scope>
</reference>
<organism evidence="1 2">
    <name type="scientific">Rotaria magnacalcarata</name>
    <dbReference type="NCBI Taxonomy" id="392030"/>
    <lineage>
        <taxon>Eukaryota</taxon>
        <taxon>Metazoa</taxon>
        <taxon>Spiralia</taxon>
        <taxon>Gnathifera</taxon>
        <taxon>Rotifera</taxon>
        <taxon>Eurotatoria</taxon>
        <taxon>Bdelloidea</taxon>
        <taxon>Philodinida</taxon>
        <taxon>Philodinidae</taxon>
        <taxon>Rotaria</taxon>
    </lineage>
</organism>
<feature type="non-terminal residue" evidence="1">
    <location>
        <position position="1"/>
    </location>
</feature>
<accession>A0A8S3E022</accession>
<evidence type="ECO:0000313" key="1">
    <source>
        <dbReference type="EMBL" id="CAF5053105.1"/>
    </source>
</evidence>
<name>A0A8S3E022_9BILA</name>
<dbReference type="AlphaFoldDB" id="A0A8S3E022"/>
<gene>
    <name evidence="1" type="ORF">BYL167_LOCUS58321</name>
</gene>
<comment type="caution">
    <text evidence="1">The sequence shown here is derived from an EMBL/GenBank/DDBJ whole genome shotgun (WGS) entry which is preliminary data.</text>
</comment>
<feature type="non-terminal residue" evidence="1">
    <location>
        <position position="361"/>
    </location>
</feature>
<dbReference type="Proteomes" id="UP000681967">
    <property type="component" value="Unassembled WGS sequence"/>
</dbReference>
<protein>
    <submittedName>
        <fullName evidence="1">Uncharacterized protein</fullName>
    </submittedName>
</protein>
<dbReference type="EMBL" id="CAJOBH010226525">
    <property type="protein sequence ID" value="CAF5053105.1"/>
    <property type="molecule type" value="Genomic_DNA"/>
</dbReference>
<proteinExistence type="predicted"/>